<dbReference type="InterPro" id="IPR006527">
    <property type="entry name" value="F-box-assoc_dom_typ1"/>
</dbReference>
<feature type="domain" description="F-box" evidence="2">
    <location>
        <begin position="58"/>
        <end position="100"/>
    </location>
</feature>
<dbReference type="Pfam" id="PF00646">
    <property type="entry name" value="F-box"/>
    <property type="match status" value="1"/>
</dbReference>
<evidence type="ECO:0000259" key="2">
    <source>
        <dbReference type="SMART" id="SM00256"/>
    </source>
</evidence>
<dbReference type="SMART" id="SM00256">
    <property type="entry name" value="FBOX"/>
    <property type="match status" value="1"/>
</dbReference>
<comment type="caution">
    <text evidence="3">The sequence shown here is derived from an EMBL/GenBank/DDBJ whole genome shotgun (WGS) entry which is preliminary data.</text>
</comment>
<dbReference type="InterPro" id="IPR011043">
    <property type="entry name" value="Gal_Oxase/kelch_b-propeller"/>
</dbReference>
<evidence type="ECO:0000313" key="4">
    <source>
        <dbReference type="Proteomes" id="UP001141552"/>
    </source>
</evidence>
<dbReference type="AlphaFoldDB" id="A0A9Q0GH75"/>
<dbReference type="PANTHER" id="PTHR31672">
    <property type="entry name" value="BNACNNG10540D PROTEIN"/>
    <property type="match status" value="1"/>
</dbReference>
<sequence length="491" mass="55557">MSDSSGSMLSSSSSPRKREREEGSDGTASSHGEMKHNKNRAPDNSRLLTDQAQNRCYLPPDIVEEILDLLPIKSINRFRSLSKSLCSLLAIKYKDVVQKLLYYPYISEYFRSTYGIKSSDNPGLFTGVVLSVSSGYSGGDVKNKGYMAPELSGRKWKYCSVGSCNGLVCLQVIKRYIPWETFVLNPSTNIRRKLQATNHYSTCKTFVWNPFTNICRKLPDLPSSGAVNPSNCSLICGWKYAIAYGFGFDSASDDYKVIVATGPRRGDDGVKVEIFSLKTGSWKKLENPDEYFQGIEHLQYFKSIEDKRYTQERNMGLFLNGALHWGRANYLPSGERTHEIFALDLGKEKFYPVPNPPNQTSPGSGSYYSVGVVGGYLSCLYERGETYNVWAMKEYCNEASWVPFISYTSSGNGKVDGRLTYECNFIPRSFKDGRYMMLHCAQGEIHVLKYWNDCFEESDEAEKYSKKIEFYRVFGNEALPYTETLTSPYAS</sequence>
<dbReference type="InterPro" id="IPR001810">
    <property type="entry name" value="F-box_dom"/>
</dbReference>
<name>A0A9Q0GH75_9ROSI</name>
<dbReference type="InterPro" id="IPR050796">
    <property type="entry name" value="SCF_F-box_component"/>
</dbReference>
<dbReference type="Pfam" id="PF07734">
    <property type="entry name" value="FBA_1"/>
    <property type="match status" value="1"/>
</dbReference>
<dbReference type="Proteomes" id="UP001141552">
    <property type="component" value="Unassembled WGS sequence"/>
</dbReference>
<organism evidence="3 4">
    <name type="scientific">Turnera subulata</name>
    <dbReference type="NCBI Taxonomy" id="218843"/>
    <lineage>
        <taxon>Eukaryota</taxon>
        <taxon>Viridiplantae</taxon>
        <taxon>Streptophyta</taxon>
        <taxon>Embryophyta</taxon>
        <taxon>Tracheophyta</taxon>
        <taxon>Spermatophyta</taxon>
        <taxon>Magnoliopsida</taxon>
        <taxon>eudicotyledons</taxon>
        <taxon>Gunneridae</taxon>
        <taxon>Pentapetalae</taxon>
        <taxon>rosids</taxon>
        <taxon>fabids</taxon>
        <taxon>Malpighiales</taxon>
        <taxon>Passifloraceae</taxon>
        <taxon>Turnera</taxon>
    </lineage>
</organism>
<accession>A0A9Q0GH75</accession>
<gene>
    <name evidence="3" type="ORF">Tsubulata_026695</name>
</gene>
<feature type="compositionally biased region" description="Low complexity" evidence="1">
    <location>
        <begin position="1"/>
        <end position="14"/>
    </location>
</feature>
<feature type="compositionally biased region" description="Basic and acidic residues" evidence="1">
    <location>
        <begin position="32"/>
        <end position="43"/>
    </location>
</feature>
<proteinExistence type="predicted"/>
<dbReference type="EMBL" id="JAKUCV010000725">
    <property type="protein sequence ID" value="KAJ4849005.1"/>
    <property type="molecule type" value="Genomic_DNA"/>
</dbReference>
<keyword evidence="4" id="KW-1185">Reference proteome</keyword>
<evidence type="ECO:0000313" key="3">
    <source>
        <dbReference type="EMBL" id="KAJ4849005.1"/>
    </source>
</evidence>
<dbReference type="InterPro" id="IPR017451">
    <property type="entry name" value="F-box-assoc_interact_dom"/>
</dbReference>
<feature type="region of interest" description="Disordered" evidence="1">
    <location>
        <begin position="1"/>
        <end position="46"/>
    </location>
</feature>
<reference evidence="3" key="2">
    <citation type="journal article" date="2023" name="Plants (Basel)">
        <title>Annotation of the Turnera subulata (Passifloraceae) Draft Genome Reveals the S-Locus Evolved after the Divergence of Turneroideae from Passifloroideae in a Stepwise Manner.</title>
        <authorList>
            <person name="Henning P.M."/>
            <person name="Roalson E.H."/>
            <person name="Mir W."/>
            <person name="McCubbin A.G."/>
            <person name="Shore J.S."/>
        </authorList>
    </citation>
    <scope>NUCLEOTIDE SEQUENCE</scope>
    <source>
        <strain evidence="3">F60SS</strain>
    </source>
</reference>
<protein>
    <recommendedName>
        <fullName evidence="2">F-box domain-containing protein</fullName>
    </recommendedName>
</protein>
<evidence type="ECO:0000256" key="1">
    <source>
        <dbReference type="SAM" id="MobiDB-lite"/>
    </source>
</evidence>
<dbReference type="PANTHER" id="PTHR31672:SF13">
    <property type="entry name" value="F-BOX PROTEIN CPR30-LIKE"/>
    <property type="match status" value="1"/>
</dbReference>
<dbReference type="OrthoDB" id="591557at2759"/>
<reference evidence="3" key="1">
    <citation type="submission" date="2022-02" db="EMBL/GenBank/DDBJ databases">
        <authorList>
            <person name="Henning P.M."/>
            <person name="McCubbin A.G."/>
            <person name="Shore J.S."/>
        </authorList>
    </citation>
    <scope>NUCLEOTIDE SEQUENCE</scope>
    <source>
        <strain evidence="3">F60SS</strain>
        <tissue evidence="3">Leaves</tissue>
    </source>
</reference>
<dbReference type="NCBIfam" id="TIGR01640">
    <property type="entry name" value="F_box_assoc_1"/>
    <property type="match status" value="1"/>
</dbReference>
<dbReference type="SUPFAM" id="SSF50965">
    <property type="entry name" value="Galactose oxidase, central domain"/>
    <property type="match status" value="1"/>
</dbReference>